<dbReference type="PANTHER" id="PTHR11040:SF211">
    <property type="entry name" value="ZINC TRANSPORTER ZIP11"/>
    <property type="match status" value="1"/>
</dbReference>
<evidence type="ECO:0000256" key="11">
    <source>
        <dbReference type="SAM" id="MobiDB-lite"/>
    </source>
</evidence>
<evidence type="ECO:0000313" key="13">
    <source>
        <dbReference type="Ensembl" id="ENSDCDP00010041678.1"/>
    </source>
</evidence>
<feature type="transmembrane region" description="Helical" evidence="12">
    <location>
        <begin position="90"/>
        <end position="109"/>
    </location>
</feature>
<dbReference type="PANTHER" id="PTHR11040">
    <property type="entry name" value="ZINC/IRON TRANSPORTER"/>
    <property type="match status" value="1"/>
</dbReference>
<comment type="subcellular location">
    <subcellularLocation>
        <location evidence="1">Cell membrane</location>
        <topology evidence="1">Multi-pass membrane protein</topology>
    </subcellularLocation>
</comment>
<dbReference type="Pfam" id="PF02535">
    <property type="entry name" value="Zip"/>
    <property type="match status" value="1"/>
</dbReference>
<comment type="similarity">
    <text evidence="2">Belongs to the ZIP transporter (TC 2.A.5) family.</text>
</comment>
<evidence type="ECO:0000256" key="5">
    <source>
        <dbReference type="ARBA" id="ARBA00022833"/>
    </source>
</evidence>
<name>A0AAY4D8D4_9TELE</name>
<dbReference type="AlphaFoldDB" id="A0AAY4D8D4"/>
<dbReference type="RefSeq" id="XP_028826379.1">
    <property type="nucleotide sequence ID" value="XM_028970546.1"/>
</dbReference>
<dbReference type="GeneTree" id="ENSGT00390000006167"/>
<dbReference type="GO" id="GO:0005886">
    <property type="term" value="C:plasma membrane"/>
    <property type="evidence" value="ECO:0007669"/>
    <property type="project" value="UniProtKB-SubCell"/>
</dbReference>
<dbReference type="GeneID" id="114784825"/>
<gene>
    <name evidence="13" type="primary">SLC39A11</name>
</gene>
<keyword evidence="3" id="KW-1003">Cell membrane</keyword>
<evidence type="ECO:0000256" key="9">
    <source>
        <dbReference type="ARBA" id="ARBA00042540"/>
    </source>
</evidence>
<evidence type="ECO:0000256" key="7">
    <source>
        <dbReference type="ARBA" id="ARBA00023136"/>
    </source>
</evidence>
<organism evidence="13 14">
    <name type="scientific">Denticeps clupeoides</name>
    <name type="common">denticle herring</name>
    <dbReference type="NCBI Taxonomy" id="299321"/>
    <lineage>
        <taxon>Eukaryota</taxon>
        <taxon>Metazoa</taxon>
        <taxon>Chordata</taxon>
        <taxon>Craniata</taxon>
        <taxon>Vertebrata</taxon>
        <taxon>Euteleostomi</taxon>
        <taxon>Actinopterygii</taxon>
        <taxon>Neopterygii</taxon>
        <taxon>Teleostei</taxon>
        <taxon>Clupei</taxon>
        <taxon>Clupeiformes</taxon>
        <taxon>Denticipitoidei</taxon>
        <taxon>Denticipitidae</taxon>
        <taxon>Denticeps</taxon>
    </lineage>
</organism>
<evidence type="ECO:0000256" key="12">
    <source>
        <dbReference type="SAM" id="Phobius"/>
    </source>
</evidence>
<keyword evidence="6 12" id="KW-1133">Transmembrane helix</keyword>
<feature type="transmembrane region" description="Helical" evidence="12">
    <location>
        <begin position="25"/>
        <end position="46"/>
    </location>
</feature>
<feature type="transmembrane region" description="Helical" evidence="12">
    <location>
        <begin position="274"/>
        <end position="296"/>
    </location>
</feature>
<reference evidence="13" key="3">
    <citation type="submission" date="2025-09" db="UniProtKB">
        <authorList>
            <consortium name="Ensembl"/>
        </authorList>
    </citation>
    <scope>IDENTIFICATION</scope>
</reference>
<dbReference type="Proteomes" id="UP000694580">
    <property type="component" value="Chromosome 2"/>
</dbReference>
<evidence type="ECO:0000256" key="8">
    <source>
        <dbReference type="ARBA" id="ARBA00040593"/>
    </source>
</evidence>
<evidence type="ECO:0000256" key="2">
    <source>
        <dbReference type="ARBA" id="ARBA00006939"/>
    </source>
</evidence>
<feature type="region of interest" description="Disordered" evidence="11">
    <location>
        <begin position="174"/>
        <end position="198"/>
    </location>
</feature>
<feature type="transmembrane region" description="Helical" evidence="12">
    <location>
        <begin position="58"/>
        <end position="78"/>
    </location>
</feature>
<evidence type="ECO:0000256" key="4">
    <source>
        <dbReference type="ARBA" id="ARBA00022692"/>
    </source>
</evidence>
<protein>
    <recommendedName>
        <fullName evidence="8">Zinc transporter ZIP11</fullName>
    </recommendedName>
    <alternativeName>
        <fullName evidence="9">Solute carrier family 39 member 11</fullName>
    </alternativeName>
    <alternativeName>
        <fullName evidence="10">Zrt- and Irt-like protein 11</fullName>
    </alternativeName>
</protein>
<proteinExistence type="inferred from homology"/>
<dbReference type="GO" id="GO:0005385">
    <property type="term" value="F:zinc ion transmembrane transporter activity"/>
    <property type="evidence" value="ECO:0007669"/>
    <property type="project" value="TreeGrafter"/>
</dbReference>
<reference evidence="13 14" key="1">
    <citation type="submission" date="2020-06" db="EMBL/GenBank/DDBJ databases">
        <authorList>
            <consortium name="Wellcome Sanger Institute Data Sharing"/>
        </authorList>
    </citation>
    <scope>NUCLEOTIDE SEQUENCE [LARGE SCALE GENOMIC DNA]</scope>
</reference>
<keyword evidence="7 12" id="KW-0472">Membrane</keyword>
<evidence type="ECO:0000256" key="10">
    <source>
        <dbReference type="ARBA" id="ARBA00042973"/>
    </source>
</evidence>
<sequence>MSCKILRHAGPEGTMIPGYSPVTQALLGTLFTWGLTAAGAALVFIFSSRQKRILDGSLGFAAGVMLAASYWSLLAPAIEMAEDSGKYGAFAFLPVAVGFTLGAAFVYLADLMMPFLGVAAAPQVALALPHDSKMAKEEEVNWMAPPTDAEELSIRIGRAGAQKDKIENGEVYKRRKGPASVPAEGEEVSVGPQEGAGQKSNSWRRIVLLILAITIHNIPEGLAVGVGFGAAGKTSSATFESARNLAVGIGIQNFPEGLAVSLPLRGSGVSTWKAFWYGQLSGMVEPIAGLLGAVAVVLAEPLLPYALAFAAGAMVYVVVDDIIPEAQVSGNGKLASWTSILGFIVMMSLDVGLG</sequence>
<evidence type="ECO:0000313" key="14">
    <source>
        <dbReference type="Proteomes" id="UP000694580"/>
    </source>
</evidence>
<accession>A0AAY4D8D4</accession>
<dbReference type="InterPro" id="IPR003689">
    <property type="entry name" value="ZIP"/>
</dbReference>
<reference evidence="13" key="2">
    <citation type="submission" date="2025-08" db="UniProtKB">
        <authorList>
            <consortium name="Ensembl"/>
        </authorList>
    </citation>
    <scope>IDENTIFICATION</scope>
</reference>
<evidence type="ECO:0000256" key="3">
    <source>
        <dbReference type="ARBA" id="ARBA00022475"/>
    </source>
</evidence>
<feature type="transmembrane region" description="Helical" evidence="12">
    <location>
        <begin position="334"/>
        <end position="353"/>
    </location>
</feature>
<keyword evidence="14" id="KW-1185">Reference proteome</keyword>
<keyword evidence="4 12" id="KW-0812">Transmembrane</keyword>
<evidence type="ECO:0000256" key="6">
    <source>
        <dbReference type="ARBA" id="ARBA00022989"/>
    </source>
</evidence>
<keyword evidence="5" id="KW-0862">Zinc</keyword>
<feature type="transmembrane region" description="Helical" evidence="12">
    <location>
        <begin position="302"/>
        <end position="322"/>
    </location>
</feature>
<evidence type="ECO:0000256" key="1">
    <source>
        <dbReference type="ARBA" id="ARBA00004651"/>
    </source>
</evidence>
<dbReference type="Ensembl" id="ENSDCDT00010051663.1">
    <property type="protein sequence ID" value="ENSDCDP00010041678.1"/>
    <property type="gene ID" value="ENSDCDG00010026367.1"/>
</dbReference>